<sequence>MKKQDTIGSVIYHFFFALTSGVMGAIVASWPLLFFFMAIEKTNETVGMSLFKVMGNYNQLMGYLLLPWHRQLKMADFPTSANAAAHFAEVKGLFQLTALVFLLCLALHFYFQQAKRKPYLGMSQVAALIFMVLPVVVLPFAIANFDDFFRTFHTLLFHNSNWLFDPNTDPIIDVLTEGFFSACFAVGGAVYELYFAQYLISRH</sequence>
<protein>
    <submittedName>
        <fullName evidence="2">TIGR01906 family membrane protein</fullName>
    </submittedName>
</protein>
<dbReference type="Proteomes" id="UP000438120">
    <property type="component" value="Unassembled WGS sequence"/>
</dbReference>
<feature type="transmembrane region" description="Helical" evidence="1">
    <location>
        <begin position="92"/>
        <end position="111"/>
    </location>
</feature>
<proteinExistence type="predicted"/>
<evidence type="ECO:0000256" key="1">
    <source>
        <dbReference type="SAM" id="Phobius"/>
    </source>
</evidence>
<comment type="caution">
    <text evidence="2">The sequence shown here is derived from an EMBL/GenBank/DDBJ whole genome shotgun (WGS) entry which is preliminary data.</text>
</comment>
<reference evidence="2 3" key="1">
    <citation type="submission" date="2019-08" db="EMBL/GenBank/DDBJ databases">
        <title>In-depth cultivation of the pig gut microbiome towards novel bacterial diversity and tailored functional studies.</title>
        <authorList>
            <person name="Wylensek D."/>
            <person name="Hitch T.C.A."/>
            <person name="Clavel T."/>
        </authorList>
    </citation>
    <scope>NUCLEOTIDE SEQUENCE [LARGE SCALE GENOMIC DNA]</scope>
    <source>
        <strain evidence="2 3">Bifido-178-WT-2B</strain>
    </source>
</reference>
<name>A0A6A8MCC3_9LACO</name>
<dbReference type="Pfam" id="PF07314">
    <property type="entry name" value="Lit"/>
    <property type="match status" value="1"/>
</dbReference>
<organism evidence="2 3">
    <name type="scientific">Lactobacillus porci</name>
    <dbReference type="NCBI Taxonomy" id="2012477"/>
    <lineage>
        <taxon>Bacteria</taxon>
        <taxon>Bacillati</taxon>
        <taxon>Bacillota</taxon>
        <taxon>Bacilli</taxon>
        <taxon>Lactobacillales</taxon>
        <taxon>Lactobacillaceae</taxon>
        <taxon>Lactobacillus</taxon>
    </lineage>
</organism>
<dbReference type="RefSeq" id="WP_154548122.1">
    <property type="nucleotide sequence ID" value="NZ_VUMX01000009.1"/>
</dbReference>
<dbReference type="NCBIfam" id="TIGR01906">
    <property type="entry name" value="integ_TIGR01906"/>
    <property type="match status" value="1"/>
</dbReference>
<feature type="transmembrane region" description="Helical" evidence="1">
    <location>
        <begin position="179"/>
        <end position="200"/>
    </location>
</feature>
<dbReference type="InterPro" id="IPR010178">
    <property type="entry name" value="Lit"/>
</dbReference>
<gene>
    <name evidence="2" type="ORF">FYJ62_04400</name>
</gene>
<keyword evidence="1" id="KW-1133">Transmembrane helix</keyword>
<evidence type="ECO:0000313" key="2">
    <source>
        <dbReference type="EMBL" id="MST86893.1"/>
    </source>
</evidence>
<keyword evidence="1" id="KW-0812">Transmembrane</keyword>
<dbReference type="OrthoDB" id="9813051at2"/>
<keyword evidence="1" id="KW-0472">Membrane</keyword>
<accession>A0A6A8MCC3</accession>
<dbReference type="AlphaFoldDB" id="A0A6A8MCC3"/>
<dbReference type="EMBL" id="VUMX01000009">
    <property type="protein sequence ID" value="MST86893.1"/>
    <property type="molecule type" value="Genomic_DNA"/>
</dbReference>
<feature type="transmembrane region" description="Helical" evidence="1">
    <location>
        <begin position="123"/>
        <end position="142"/>
    </location>
</feature>
<evidence type="ECO:0000313" key="3">
    <source>
        <dbReference type="Proteomes" id="UP000438120"/>
    </source>
</evidence>
<keyword evidence="3" id="KW-1185">Reference proteome</keyword>
<feature type="transmembrane region" description="Helical" evidence="1">
    <location>
        <begin position="12"/>
        <end position="39"/>
    </location>
</feature>